<evidence type="ECO:0000313" key="2">
    <source>
        <dbReference type="Proteomes" id="UP000003566"/>
    </source>
</evidence>
<dbReference type="Proteomes" id="UP000003566">
    <property type="component" value="Unassembled WGS sequence"/>
</dbReference>
<comment type="caution">
    <text evidence="1">The sequence shown here is derived from an EMBL/GenBank/DDBJ whole genome shotgun (WGS) entry which is preliminary data.</text>
</comment>
<sequence length="66" mass="7690">MKKGLLHAILASTLWATVNSFIKQELGYDFTPMNFSETRFPTVEIILFAYTRHKGIWQESFQPLLL</sequence>
<dbReference type="HOGENOM" id="CLU_3004835_0_0_10"/>
<dbReference type="RefSeq" id="WP_008021558.1">
    <property type="nucleotide sequence ID" value="NZ_JH724294.1"/>
</dbReference>
<dbReference type="PATRIC" id="fig|997892.3.peg.944"/>
<accession>I9AKS1</accession>
<protein>
    <submittedName>
        <fullName evidence="1">Uncharacterized protein</fullName>
    </submittedName>
</protein>
<evidence type="ECO:0000313" key="1">
    <source>
        <dbReference type="EMBL" id="EIY87942.1"/>
    </source>
</evidence>
<dbReference type="EMBL" id="AGXE01000005">
    <property type="protein sequence ID" value="EIY87942.1"/>
    <property type="molecule type" value="Genomic_DNA"/>
</dbReference>
<reference evidence="1 2" key="1">
    <citation type="submission" date="2012-02" db="EMBL/GenBank/DDBJ databases">
        <title>The Genome Sequence of Bacteroides xylanisolvens CL03T12C04.</title>
        <authorList>
            <consortium name="The Broad Institute Genome Sequencing Platform"/>
            <person name="Earl A."/>
            <person name="Ward D."/>
            <person name="Feldgarden M."/>
            <person name="Gevers D."/>
            <person name="Zitomersky N.L."/>
            <person name="Coyne M.J."/>
            <person name="Comstock L.E."/>
            <person name="Young S.K."/>
            <person name="Zeng Q."/>
            <person name="Gargeya S."/>
            <person name="Fitzgerald M."/>
            <person name="Haas B."/>
            <person name="Abouelleil A."/>
            <person name="Alvarado L."/>
            <person name="Arachchi H.M."/>
            <person name="Berlin A."/>
            <person name="Chapman S.B."/>
            <person name="Gearin G."/>
            <person name="Goldberg J."/>
            <person name="Griggs A."/>
            <person name="Gujja S."/>
            <person name="Hansen M."/>
            <person name="Heiman D."/>
            <person name="Howarth C."/>
            <person name="Larimer J."/>
            <person name="Lui A."/>
            <person name="MacDonald P.J.P."/>
            <person name="McCowen C."/>
            <person name="Montmayeur A."/>
            <person name="Murphy C."/>
            <person name="Neiman D."/>
            <person name="Pearson M."/>
            <person name="Priest M."/>
            <person name="Roberts A."/>
            <person name="Saif S."/>
            <person name="Shea T."/>
            <person name="Sisk P."/>
            <person name="Stolte C."/>
            <person name="Sykes S."/>
            <person name="Wortman J."/>
            <person name="Nusbaum C."/>
            <person name="Birren B."/>
        </authorList>
    </citation>
    <scope>NUCLEOTIDE SEQUENCE [LARGE SCALE GENOMIC DNA]</scope>
    <source>
        <strain evidence="1 2">CL03T12C04</strain>
    </source>
</reference>
<proteinExistence type="predicted"/>
<dbReference type="AlphaFoldDB" id="I9AKS1"/>
<gene>
    <name evidence="1" type="ORF">HMPREF1074_00918</name>
</gene>
<organism evidence="1 2">
    <name type="scientific">Bacteroides xylanisolvens CL03T12C04</name>
    <dbReference type="NCBI Taxonomy" id="997892"/>
    <lineage>
        <taxon>Bacteria</taxon>
        <taxon>Pseudomonadati</taxon>
        <taxon>Bacteroidota</taxon>
        <taxon>Bacteroidia</taxon>
        <taxon>Bacteroidales</taxon>
        <taxon>Bacteroidaceae</taxon>
        <taxon>Bacteroides</taxon>
    </lineage>
</organism>
<name>I9AKS1_9BACE</name>